<organism evidence="1">
    <name type="scientific">Medioppia subpectinata</name>
    <dbReference type="NCBI Taxonomy" id="1979941"/>
    <lineage>
        <taxon>Eukaryota</taxon>
        <taxon>Metazoa</taxon>
        <taxon>Ecdysozoa</taxon>
        <taxon>Arthropoda</taxon>
        <taxon>Chelicerata</taxon>
        <taxon>Arachnida</taxon>
        <taxon>Acari</taxon>
        <taxon>Acariformes</taxon>
        <taxon>Sarcoptiformes</taxon>
        <taxon>Oribatida</taxon>
        <taxon>Brachypylina</taxon>
        <taxon>Oppioidea</taxon>
        <taxon>Oppiidae</taxon>
        <taxon>Medioppia</taxon>
    </lineage>
</organism>
<evidence type="ECO:0000313" key="1">
    <source>
        <dbReference type="EMBL" id="CAD7624898.1"/>
    </source>
</evidence>
<dbReference type="Gene3D" id="2.40.10.10">
    <property type="entry name" value="Trypsin-like serine proteases"/>
    <property type="match status" value="2"/>
</dbReference>
<proteinExistence type="predicted"/>
<sequence length="340" mass="37829">MFSFRSLLTKGGLRTPLLVSVAIIGSDRYFAFKRRESASGLWSKGVSRTPFGLRSVYLSGNEKTVKTVQDICKEKFPAVVAVRQQVKSDKDADIWCHHNTSSGFFISQEKVVLILTTARAVGNAKVVEVYNKEGEYGYGFSVVLYIDPTMDLALLSRPFRHSVAIDPVDYSGKKERVKMPAVGPNVQPTVLTLADGDVQYAQDVVALGSAWDYNTVSKGIISHPNRSGDDITKIGKKYPFITETAHYLQHTASFAFDDYGGALVNMKGDVVGMYFYLQLIDNIVMYFAIKTKDIKKFIADAKAYQAILGPEECQKRIATINITETRRSPFYPLDAKPESK</sequence>
<protein>
    <submittedName>
        <fullName evidence="1">Uncharacterized protein</fullName>
    </submittedName>
</protein>
<name>A0A7R9KML7_9ACAR</name>
<dbReference type="SUPFAM" id="SSF50494">
    <property type="entry name" value="Trypsin-like serine proteases"/>
    <property type="match status" value="1"/>
</dbReference>
<dbReference type="EMBL" id="OC857235">
    <property type="protein sequence ID" value="CAD7624898.1"/>
    <property type="molecule type" value="Genomic_DNA"/>
</dbReference>
<evidence type="ECO:0000313" key="2">
    <source>
        <dbReference type="Proteomes" id="UP000759131"/>
    </source>
</evidence>
<dbReference type="PANTHER" id="PTHR43019:SF23">
    <property type="entry name" value="PROTEASE DO-LIKE 5, CHLOROPLASTIC"/>
    <property type="match status" value="1"/>
</dbReference>
<dbReference type="PANTHER" id="PTHR43019">
    <property type="entry name" value="SERINE ENDOPROTEASE DEGS"/>
    <property type="match status" value="1"/>
</dbReference>
<gene>
    <name evidence="1" type="ORF">OSB1V03_LOCUS5337</name>
</gene>
<dbReference type="Proteomes" id="UP000759131">
    <property type="component" value="Unassembled WGS sequence"/>
</dbReference>
<reference evidence="1" key="1">
    <citation type="submission" date="2020-11" db="EMBL/GenBank/DDBJ databases">
        <authorList>
            <person name="Tran Van P."/>
        </authorList>
    </citation>
    <scope>NUCLEOTIDE SEQUENCE</scope>
</reference>
<dbReference type="InterPro" id="IPR043504">
    <property type="entry name" value="Peptidase_S1_PA_chymotrypsin"/>
</dbReference>
<dbReference type="InterPro" id="IPR009003">
    <property type="entry name" value="Peptidase_S1_PA"/>
</dbReference>
<dbReference type="Pfam" id="PF13365">
    <property type="entry name" value="Trypsin_2"/>
    <property type="match status" value="1"/>
</dbReference>
<accession>A0A7R9KML7</accession>
<dbReference type="AlphaFoldDB" id="A0A7R9KML7"/>
<dbReference type="EMBL" id="CAJPIZ010002660">
    <property type="protein sequence ID" value="CAG2105328.1"/>
    <property type="molecule type" value="Genomic_DNA"/>
</dbReference>
<keyword evidence="2" id="KW-1185">Reference proteome</keyword>
<dbReference type="OrthoDB" id="4217619at2759"/>